<evidence type="ECO:0000256" key="1">
    <source>
        <dbReference type="SAM" id="MobiDB-lite"/>
    </source>
</evidence>
<proteinExistence type="predicted"/>
<feature type="compositionally biased region" description="Basic and acidic residues" evidence="1">
    <location>
        <begin position="71"/>
        <end position="83"/>
    </location>
</feature>
<dbReference type="SUPFAM" id="SSF63825">
    <property type="entry name" value="YWTD domain"/>
    <property type="match status" value="1"/>
</dbReference>
<dbReference type="EMBL" id="CAJPWZ010001791">
    <property type="protein sequence ID" value="CAG2223694.1"/>
    <property type="molecule type" value="Genomic_DNA"/>
</dbReference>
<accession>A0A8S3SPR1</accession>
<name>A0A8S3SPR1_MYTED</name>
<comment type="caution">
    <text evidence="2">The sequence shown here is derived from an EMBL/GenBank/DDBJ whole genome shotgun (WGS) entry which is preliminary data.</text>
</comment>
<feature type="region of interest" description="Disordered" evidence="1">
    <location>
        <begin position="60"/>
        <end position="86"/>
    </location>
</feature>
<evidence type="ECO:0000313" key="3">
    <source>
        <dbReference type="Proteomes" id="UP000683360"/>
    </source>
</evidence>
<reference evidence="2" key="1">
    <citation type="submission" date="2021-03" db="EMBL/GenBank/DDBJ databases">
        <authorList>
            <person name="Bekaert M."/>
        </authorList>
    </citation>
    <scope>NUCLEOTIDE SEQUENCE</scope>
</reference>
<sequence length="293" mass="33618">MTSSGTRKDCVQIVKKDYVKIAKKFTEKAKYQETIKKNHQVLEFRQIKISEYAAKLDFKDQKKRSSTNPDHCPDIKNHNRRETSAYQRKNKIDITGCVILPNGHLLIANWTKENQLIEYSDTGEHIRDISVSGRPFGITDTDMEFLEITNSNTFNVEKKIRLPNGCFGISIKEGRLCINRGDSTIQVLDLSGTQLETLKVESNDVFYITTSRDRMFYTYVDKNIVHCCSLKGEAIWDFKSKAIAHPYDVAVGNYNNVYVICKLILCFITDVIVTGRLSGVYYVERKQAVTNEE</sequence>
<protein>
    <submittedName>
        <fullName evidence="2">Uncharacterized protein</fullName>
    </submittedName>
</protein>
<evidence type="ECO:0000313" key="2">
    <source>
        <dbReference type="EMBL" id="CAG2223694.1"/>
    </source>
</evidence>
<dbReference type="AlphaFoldDB" id="A0A8S3SPR1"/>
<keyword evidence="3" id="KW-1185">Reference proteome</keyword>
<organism evidence="2 3">
    <name type="scientific">Mytilus edulis</name>
    <name type="common">Blue mussel</name>
    <dbReference type="NCBI Taxonomy" id="6550"/>
    <lineage>
        <taxon>Eukaryota</taxon>
        <taxon>Metazoa</taxon>
        <taxon>Spiralia</taxon>
        <taxon>Lophotrochozoa</taxon>
        <taxon>Mollusca</taxon>
        <taxon>Bivalvia</taxon>
        <taxon>Autobranchia</taxon>
        <taxon>Pteriomorphia</taxon>
        <taxon>Mytilida</taxon>
        <taxon>Mytiloidea</taxon>
        <taxon>Mytilidae</taxon>
        <taxon>Mytilinae</taxon>
        <taxon>Mytilus</taxon>
    </lineage>
</organism>
<dbReference type="Proteomes" id="UP000683360">
    <property type="component" value="Unassembled WGS sequence"/>
</dbReference>
<gene>
    <name evidence="2" type="ORF">MEDL_36889</name>
</gene>